<keyword evidence="2" id="KW-0349">Heme</keyword>
<reference evidence="7" key="1">
    <citation type="journal article" date="2018" name="Nat. Plants">
        <title>Whole-genome landscape of Medicago truncatula symbiotic genes.</title>
        <authorList>
            <person name="Pecrix Y."/>
            <person name="Gamas P."/>
            <person name="Carrere S."/>
        </authorList>
    </citation>
    <scope>NUCLEOTIDE SEQUENCE</scope>
    <source>
        <tissue evidence="7">Leaves</tissue>
    </source>
</reference>
<protein>
    <submittedName>
        <fullName evidence="7">Putative geraniol 8-hydroxylase</fullName>
        <ecNumber evidence="7">1.14.14.83</ecNumber>
    </submittedName>
</protein>
<dbReference type="Gene3D" id="1.10.630.10">
    <property type="entry name" value="Cytochrome P450"/>
    <property type="match status" value="1"/>
</dbReference>
<comment type="caution">
    <text evidence="7">The sequence shown here is derived from an EMBL/GenBank/DDBJ whole genome shotgun (WGS) entry which is preliminary data.</text>
</comment>
<dbReference type="AlphaFoldDB" id="A0A396ISM9"/>
<evidence type="ECO:0000256" key="3">
    <source>
        <dbReference type="ARBA" id="ARBA00022723"/>
    </source>
</evidence>
<dbReference type="GO" id="GO:0005506">
    <property type="term" value="F:iron ion binding"/>
    <property type="evidence" value="ECO:0007669"/>
    <property type="project" value="InterPro"/>
</dbReference>
<keyword evidence="4 7" id="KW-0560">Oxidoreductase</keyword>
<evidence type="ECO:0000256" key="6">
    <source>
        <dbReference type="SAM" id="Phobius"/>
    </source>
</evidence>
<dbReference type="EC" id="1.14.14.83" evidence="7"/>
<evidence type="ECO:0000256" key="5">
    <source>
        <dbReference type="ARBA" id="ARBA00023004"/>
    </source>
</evidence>
<proteinExistence type="inferred from homology"/>
<keyword evidence="3" id="KW-0479">Metal-binding</keyword>
<keyword evidence="6" id="KW-0812">Transmembrane</keyword>
<dbReference type="Gramene" id="rna17084">
    <property type="protein sequence ID" value="RHN68699.1"/>
    <property type="gene ID" value="gene17084"/>
</dbReference>
<dbReference type="InterPro" id="IPR036396">
    <property type="entry name" value="Cyt_P450_sf"/>
</dbReference>
<keyword evidence="6" id="KW-1133">Transmembrane helix</keyword>
<evidence type="ECO:0000256" key="4">
    <source>
        <dbReference type="ARBA" id="ARBA00023002"/>
    </source>
</evidence>
<dbReference type="PANTHER" id="PTHR47955">
    <property type="entry name" value="CYTOCHROME P450 FAMILY 71 PROTEIN"/>
    <property type="match status" value="1"/>
</dbReference>
<dbReference type="GO" id="GO:0102811">
    <property type="term" value="F:geraniol 10-hydroxylase activity"/>
    <property type="evidence" value="ECO:0007669"/>
    <property type="project" value="UniProtKB-EC"/>
</dbReference>
<sequence>MKNQTTQESMAFLQPPVLKQMLYEKISTQYLTIIFCFTSLVFVLKLIRRNKQNLPPSPPKLPIIGNLHQLGTLPHQSFHALQPLLFHQYKWPKKYSKTMMLFSPTNRRTRLQISFSMDAQTSL</sequence>
<evidence type="ECO:0000313" key="7">
    <source>
        <dbReference type="EMBL" id="RHN68699.1"/>
    </source>
</evidence>
<dbReference type="GO" id="GO:0020037">
    <property type="term" value="F:heme binding"/>
    <property type="evidence" value="ECO:0007669"/>
    <property type="project" value="InterPro"/>
</dbReference>
<comment type="similarity">
    <text evidence="1">Belongs to the cytochrome P450 family.</text>
</comment>
<feature type="transmembrane region" description="Helical" evidence="6">
    <location>
        <begin position="28"/>
        <end position="47"/>
    </location>
</feature>
<dbReference type="PANTHER" id="PTHR47955:SF8">
    <property type="entry name" value="CYTOCHROME P450 71D11-LIKE"/>
    <property type="match status" value="1"/>
</dbReference>
<evidence type="ECO:0000256" key="2">
    <source>
        <dbReference type="ARBA" id="ARBA00022617"/>
    </source>
</evidence>
<dbReference type="EMBL" id="PSQE01000003">
    <property type="protein sequence ID" value="RHN68699.1"/>
    <property type="molecule type" value="Genomic_DNA"/>
</dbReference>
<dbReference type="SUPFAM" id="SSF48264">
    <property type="entry name" value="Cytochrome P450"/>
    <property type="match status" value="1"/>
</dbReference>
<keyword evidence="6" id="KW-0472">Membrane</keyword>
<dbReference type="Proteomes" id="UP000265566">
    <property type="component" value="Chromosome 3"/>
</dbReference>
<keyword evidence="5" id="KW-0408">Iron</keyword>
<name>A0A396ISM9_MEDTR</name>
<gene>
    <name evidence="7" type="ORF">MtrunA17_Chr3g0116711</name>
</gene>
<organism evidence="7">
    <name type="scientific">Medicago truncatula</name>
    <name type="common">Barrel medic</name>
    <name type="synonym">Medicago tribuloides</name>
    <dbReference type="NCBI Taxonomy" id="3880"/>
    <lineage>
        <taxon>Eukaryota</taxon>
        <taxon>Viridiplantae</taxon>
        <taxon>Streptophyta</taxon>
        <taxon>Embryophyta</taxon>
        <taxon>Tracheophyta</taxon>
        <taxon>Spermatophyta</taxon>
        <taxon>Magnoliopsida</taxon>
        <taxon>eudicotyledons</taxon>
        <taxon>Gunneridae</taxon>
        <taxon>Pentapetalae</taxon>
        <taxon>rosids</taxon>
        <taxon>fabids</taxon>
        <taxon>Fabales</taxon>
        <taxon>Fabaceae</taxon>
        <taxon>Papilionoideae</taxon>
        <taxon>50 kb inversion clade</taxon>
        <taxon>NPAAA clade</taxon>
        <taxon>Hologalegina</taxon>
        <taxon>IRL clade</taxon>
        <taxon>Trifolieae</taxon>
        <taxon>Medicago</taxon>
    </lineage>
</organism>
<accession>A0A396ISM9</accession>
<evidence type="ECO:0000256" key="1">
    <source>
        <dbReference type="ARBA" id="ARBA00010617"/>
    </source>
</evidence>